<feature type="transmembrane region" description="Helical" evidence="7">
    <location>
        <begin position="12"/>
        <end position="38"/>
    </location>
</feature>
<evidence type="ECO:0000256" key="2">
    <source>
        <dbReference type="ARBA" id="ARBA00007430"/>
    </source>
</evidence>
<name>A0ABX0UPS1_9BACT</name>
<dbReference type="PANTHER" id="PTHR30250">
    <property type="entry name" value="PST FAMILY PREDICTED COLANIC ACID TRANSPORTER"/>
    <property type="match status" value="1"/>
</dbReference>
<feature type="transmembrane region" description="Helical" evidence="7">
    <location>
        <begin position="80"/>
        <end position="102"/>
    </location>
</feature>
<dbReference type="EMBL" id="JAASQJ010000004">
    <property type="protein sequence ID" value="NIJ54979.1"/>
    <property type="molecule type" value="Genomic_DNA"/>
</dbReference>
<gene>
    <name evidence="8" type="ORF">FHS68_004166</name>
</gene>
<protein>
    <submittedName>
        <fullName evidence="8">O-antigen/teichoic acid export membrane protein</fullName>
    </submittedName>
</protein>
<evidence type="ECO:0000256" key="7">
    <source>
        <dbReference type="SAM" id="Phobius"/>
    </source>
</evidence>
<feature type="transmembrane region" description="Helical" evidence="7">
    <location>
        <begin position="363"/>
        <end position="380"/>
    </location>
</feature>
<dbReference type="Pfam" id="PF13440">
    <property type="entry name" value="Polysacc_synt_3"/>
    <property type="match status" value="1"/>
</dbReference>
<feature type="transmembrane region" description="Helical" evidence="7">
    <location>
        <begin position="114"/>
        <end position="134"/>
    </location>
</feature>
<comment type="subcellular location">
    <subcellularLocation>
        <location evidence="1">Cell membrane</location>
        <topology evidence="1">Multi-pass membrane protein</topology>
    </subcellularLocation>
</comment>
<organism evidence="8 9">
    <name type="scientific">Dyadobacter arcticus</name>
    <dbReference type="NCBI Taxonomy" id="1078754"/>
    <lineage>
        <taxon>Bacteria</taxon>
        <taxon>Pseudomonadati</taxon>
        <taxon>Bacteroidota</taxon>
        <taxon>Cytophagia</taxon>
        <taxon>Cytophagales</taxon>
        <taxon>Spirosomataceae</taxon>
        <taxon>Dyadobacter</taxon>
    </lineage>
</organism>
<dbReference type="CDD" id="cd13127">
    <property type="entry name" value="MATE_tuaB_like"/>
    <property type="match status" value="1"/>
</dbReference>
<dbReference type="InterPro" id="IPR050833">
    <property type="entry name" value="Poly_Biosynth_Transport"/>
</dbReference>
<feature type="transmembrane region" description="Helical" evidence="7">
    <location>
        <begin position="444"/>
        <end position="465"/>
    </location>
</feature>
<evidence type="ECO:0000313" key="9">
    <source>
        <dbReference type="Proteomes" id="UP001179181"/>
    </source>
</evidence>
<dbReference type="RefSeq" id="WP_167274116.1">
    <property type="nucleotide sequence ID" value="NZ_JAASQJ010000004.1"/>
</dbReference>
<comment type="similarity">
    <text evidence="2">Belongs to the polysaccharide synthase family.</text>
</comment>
<feature type="transmembrane region" description="Helical" evidence="7">
    <location>
        <begin position="297"/>
        <end position="319"/>
    </location>
</feature>
<keyword evidence="5 7" id="KW-1133">Transmembrane helix</keyword>
<evidence type="ECO:0000256" key="6">
    <source>
        <dbReference type="ARBA" id="ARBA00023136"/>
    </source>
</evidence>
<proteinExistence type="inferred from homology"/>
<accession>A0ABX0UPS1</accession>
<keyword evidence="4 7" id="KW-0812">Transmembrane</keyword>
<feature type="transmembrane region" description="Helical" evidence="7">
    <location>
        <begin position="205"/>
        <end position="228"/>
    </location>
</feature>
<sequence length="483" mass="54159">MDNAKKLVVNGILWNAIQLIVNQSFTFVIRLVLAKLLFPEQFGIVGMATVFSGFVQVLTDIGIGAALIQKKDENLREEHFHTAFWTGLGWSVLLYVLTSFLVGPLAASFYNQPILTKLIPVISLGILSSPVNLIHKAQLTKRMDFKKMAFIDNVSNIIAGSLSLILAFSGFGIWSLAFNSVASIAIAMPLYFSATKWIPKRIWSYSAFIDVFGFGVYTTGTGVINYLINNIDYLLIGKLLASQALGSYTFAFVLTDTFRGRMIAVINNVMYPMYGKKQSDPESLKKYYLKVVNYNSLFIYPIMVFFVALGSPFIVNIFGDKWQDSVIPLKILSISVMVHMLVNSNTALIRGMGRPGLELKLQLFKAVIYIPILMTSIYYYGIVGAAYAILINKVFAVILAQYTFNNLLNIKISALEFFSAVKTPWIGAIVAFVISSIFHEYFHVHYIVTGTILFVSYVLTIWLIMGKEFKAQFAELKFLKKKL</sequence>
<keyword evidence="9" id="KW-1185">Reference proteome</keyword>
<feature type="transmembrane region" description="Helical" evidence="7">
    <location>
        <begin position="417"/>
        <end position="438"/>
    </location>
</feature>
<evidence type="ECO:0000256" key="3">
    <source>
        <dbReference type="ARBA" id="ARBA00022475"/>
    </source>
</evidence>
<evidence type="ECO:0000313" key="8">
    <source>
        <dbReference type="EMBL" id="NIJ54979.1"/>
    </source>
</evidence>
<evidence type="ECO:0000256" key="4">
    <source>
        <dbReference type="ARBA" id="ARBA00022692"/>
    </source>
</evidence>
<reference evidence="8 9" key="1">
    <citation type="submission" date="2020-03" db="EMBL/GenBank/DDBJ databases">
        <title>Genomic Encyclopedia of Type Strains, Phase IV (KMG-IV): sequencing the most valuable type-strain genomes for metagenomic binning, comparative biology and taxonomic classification.</title>
        <authorList>
            <person name="Goeker M."/>
        </authorList>
    </citation>
    <scope>NUCLEOTIDE SEQUENCE [LARGE SCALE GENOMIC DNA]</scope>
    <source>
        <strain evidence="8 9">DSM 102865</strain>
    </source>
</reference>
<comment type="caution">
    <text evidence="8">The sequence shown here is derived from an EMBL/GenBank/DDBJ whole genome shotgun (WGS) entry which is preliminary data.</text>
</comment>
<dbReference type="Proteomes" id="UP001179181">
    <property type="component" value="Unassembled WGS sequence"/>
</dbReference>
<evidence type="ECO:0000256" key="1">
    <source>
        <dbReference type="ARBA" id="ARBA00004651"/>
    </source>
</evidence>
<keyword evidence="6 7" id="KW-0472">Membrane</keyword>
<dbReference type="PANTHER" id="PTHR30250:SF10">
    <property type="entry name" value="LIPOPOLYSACCHARIDE BIOSYNTHESIS PROTEIN WZXC"/>
    <property type="match status" value="1"/>
</dbReference>
<feature type="transmembrane region" description="Helical" evidence="7">
    <location>
        <begin position="44"/>
        <end position="68"/>
    </location>
</feature>
<feature type="transmembrane region" description="Helical" evidence="7">
    <location>
        <begin position="234"/>
        <end position="254"/>
    </location>
</feature>
<feature type="transmembrane region" description="Helical" evidence="7">
    <location>
        <begin position="154"/>
        <end position="174"/>
    </location>
</feature>
<keyword evidence="3" id="KW-1003">Cell membrane</keyword>
<evidence type="ECO:0000256" key="5">
    <source>
        <dbReference type="ARBA" id="ARBA00022989"/>
    </source>
</evidence>